<evidence type="ECO:0000313" key="3">
    <source>
        <dbReference type="EMBL" id="MBA5607741.1"/>
    </source>
</evidence>
<organism evidence="3 4">
    <name type="scientific">Rugamonas fusca</name>
    <dbReference type="NCBI Taxonomy" id="2758568"/>
    <lineage>
        <taxon>Bacteria</taxon>
        <taxon>Pseudomonadati</taxon>
        <taxon>Pseudomonadota</taxon>
        <taxon>Betaproteobacteria</taxon>
        <taxon>Burkholderiales</taxon>
        <taxon>Oxalobacteraceae</taxon>
        <taxon>Telluria group</taxon>
        <taxon>Rugamonas</taxon>
    </lineage>
</organism>
<dbReference type="EMBL" id="JACEZS010000021">
    <property type="protein sequence ID" value="MBA5607741.1"/>
    <property type="molecule type" value="Genomic_DNA"/>
</dbReference>
<sequence length="125" mass="13553">MPTSPICIDTGLRRSLGKPELYFRFLRIFLDDQKDVCRQITAALNNDLPTAIVLAHGLVSRAGLVGAIALSELASTLEEALRDAALERAMTLALALTEEHARVIDTIGAHLAQQAITSRPGDLYE</sequence>
<dbReference type="AlphaFoldDB" id="A0A7W2EKU3"/>
<dbReference type="Gene3D" id="1.20.120.160">
    <property type="entry name" value="HPT domain"/>
    <property type="match status" value="1"/>
</dbReference>
<reference evidence="3 4" key="1">
    <citation type="submission" date="2020-07" db="EMBL/GenBank/DDBJ databases">
        <title>Novel species isolated from subtropical streams in China.</title>
        <authorList>
            <person name="Lu H."/>
        </authorList>
    </citation>
    <scope>NUCLEOTIDE SEQUENCE [LARGE SCALE GENOMIC DNA]</scope>
    <source>
        <strain evidence="3 4">FT3S</strain>
    </source>
</reference>
<dbReference type="GO" id="GO:0000160">
    <property type="term" value="P:phosphorelay signal transduction system"/>
    <property type="evidence" value="ECO:0007669"/>
    <property type="project" value="UniProtKB-KW"/>
</dbReference>
<accession>A0A7W2EKU3</accession>
<feature type="domain" description="HPt" evidence="2">
    <location>
        <begin position="25"/>
        <end position="103"/>
    </location>
</feature>
<dbReference type="InterPro" id="IPR036641">
    <property type="entry name" value="HPT_dom_sf"/>
</dbReference>
<evidence type="ECO:0000256" key="1">
    <source>
        <dbReference type="ARBA" id="ARBA00023012"/>
    </source>
</evidence>
<evidence type="ECO:0000313" key="4">
    <source>
        <dbReference type="Proteomes" id="UP000566711"/>
    </source>
</evidence>
<dbReference type="Pfam" id="PF01627">
    <property type="entry name" value="Hpt"/>
    <property type="match status" value="1"/>
</dbReference>
<evidence type="ECO:0000259" key="2">
    <source>
        <dbReference type="Pfam" id="PF01627"/>
    </source>
</evidence>
<dbReference type="SUPFAM" id="SSF47226">
    <property type="entry name" value="Histidine-containing phosphotransfer domain, HPT domain"/>
    <property type="match status" value="1"/>
</dbReference>
<gene>
    <name evidence="3" type="ORF">H3H36_20505</name>
</gene>
<dbReference type="RefSeq" id="WP_182219946.1">
    <property type="nucleotide sequence ID" value="NZ_JACEZS010000021.1"/>
</dbReference>
<dbReference type="Proteomes" id="UP000566711">
    <property type="component" value="Unassembled WGS sequence"/>
</dbReference>
<proteinExistence type="predicted"/>
<keyword evidence="4" id="KW-1185">Reference proteome</keyword>
<dbReference type="GO" id="GO:0004672">
    <property type="term" value="F:protein kinase activity"/>
    <property type="evidence" value="ECO:0007669"/>
    <property type="project" value="UniProtKB-ARBA"/>
</dbReference>
<dbReference type="InterPro" id="IPR008207">
    <property type="entry name" value="Sig_transdc_His_kin_Hpt_dom"/>
</dbReference>
<name>A0A7W2EKU3_9BURK</name>
<protein>
    <submittedName>
        <fullName evidence="3">Hpt domain-containing protein</fullName>
    </submittedName>
</protein>
<comment type="caution">
    <text evidence="3">The sequence shown here is derived from an EMBL/GenBank/DDBJ whole genome shotgun (WGS) entry which is preliminary data.</text>
</comment>
<keyword evidence="1" id="KW-0902">Two-component regulatory system</keyword>